<feature type="compositionally biased region" description="Acidic residues" evidence="1">
    <location>
        <begin position="1"/>
        <end position="12"/>
    </location>
</feature>
<keyword evidence="3" id="KW-1185">Reference proteome</keyword>
<proteinExistence type="predicted"/>
<organism evidence="2 3">
    <name type="scientific">Aliidongia dinghuensis</name>
    <dbReference type="NCBI Taxonomy" id="1867774"/>
    <lineage>
        <taxon>Bacteria</taxon>
        <taxon>Pseudomonadati</taxon>
        <taxon>Pseudomonadota</taxon>
        <taxon>Alphaproteobacteria</taxon>
        <taxon>Rhodospirillales</taxon>
        <taxon>Dongiaceae</taxon>
        <taxon>Aliidongia</taxon>
    </lineage>
</organism>
<feature type="region of interest" description="Disordered" evidence="1">
    <location>
        <begin position="1"/>
        <end position="23"/>
    </location>
</feature>
<evidence type="ECO:0000256" key="1">
    <source>
        <dbReference type="SAM" id="MobiDB-lite"/>
    </source>
</evidence>
<accession>A0A8J2YNK2</accession>
<dbReference type="AlphaFoldDB" id="A0A8J2YNK2"/>
<dbReference type="EMBL" id="BMJQ01000001">
    <property type="protein sequence ID" value="GGE99435.1"/>
    <property type="molecule type" value="Genomic_DNA"/>
</dbReference>
<sequence length="129" mass="14396">MRGEEGGEESDEDGQRDRDHKRIGHQLLEQVNRQRHETAPTGFLYGNCHLLGILQLCLLVSNGRAARAALSAKRIAMPYIIETWDKPGQHAVRQSARPAHLAFPEVRKVLLLARGGRGLSRPQEFLAIA</sequence>
<reference evidence="2" key="2">
    <citation type="submission" date="2020-09" db="EMBL/GenBank/DDBJ databases">
        <authorList>
            <person name="Sun Q."/>
            <person name="Zhou Y."/>
        </authorList>
    </citation>
    <scope>NUCLEOTIDE SEQUENCE</scope>
    <source>
        <strain evidence="2">CGMCC 1.15725</strain>
    </source>
</reference>
<dbReference type="Proteomes" id="UP000646365">
    <property type="component" value="Unassembled WGS sequence"/>
</dbReference>
<evidence type="ECO:0000313" key="3">
    <source>
        <dbReference type="Proteomes" id="UP000646365"/>
    </source>
</evidence>
<protein>
    <submittedName>
        <fullName evidence="2">Uncharacterized protein</fullName>
    </submittedName>
</protein>
<gene>
    <name evidence="2" type="ORF">GCM10011611_01280</name>
</gene>
<name>A0A8J2YNK2_9PROT</name>
<comment type="caution">
    <text evidence="2">The sequence shown here is derived from an EMBL/GenBank/DDBJ whole genome shotgun (WGS) entry which is preliminary data.</text>
</comment>
<reference evidence="2" key="1">
    <citation type="journal article" date="2014" name="Int. J. Syst. Evol. Microbiol.">
        <title>Complete genome sequence of Corynebacterium casei LMG S-19264T (=DSM 44701T), isolated from a smear-ripened cheese.</title>
        <authorList>
            <consortium name="US DOE Joint Genome Institute (JGI-PGF)"/>
            <person name="Walter F."/>
            <person name="Albersmeier A."/>
            <person name="Kalinowski J."/>
            <person name="Ruckert C."/>
        </authorList>
    </citation>
    <scope>NUCLEOTIDE SEQUENCE</scope>
    <source>
        <strain evidence="2">CGMCC 1.15725</strain>
    </source>
</reference>
<evidence type="ECO:0000313" key="2">
    <source>
        <dbReference type="EMBL" id="GGE99435.1"/>
    </source>
</evidence>